<comment type="caution">
    <text evidence="2">The sequence shown here is derived from an EMBL/GenBank/DDBJ whole genome shotgun (WGS) entry which is preliminary data.</text>
</comment>
<reference evidence="2 3" key="1">
    <citation type="journal article" date="2023" name="Plants (Basel)">
        <title>Bridging the Gap: Combining Genomics and Transcriptomics Approaches to Understand Stylosanthes scabra, an Orphan Legume from the Brazilian Caatinga.</title>
        <authorList>
            <person name="Ferreira-Neto J.R.C."/>
            <person name="da Silva M.D."/>
            <person name="Binneck E."/>
            <person name="de Melo N.F."/>
            <person name="da Silva R.H."/>
            <person name="de Melo A.L.T.M."/>
            <person name="Pandolfi V."/>
            <person name="Bustamante F.O."/>
            <person name="Brasileiro-Vidal A.C."/>
            <person name="Benko-Iseppon A.M."/>
        </authorList>
    </citation>
    <scope>NUCLEOTIDE SEQUENCE [LARGE SCALE GENOMIC DNA]</scope>
    <source>
        <tissue evidence="2">Leaves</tissue>
    </source>
</reference>
<evidence type="ECO:0000256" key="1">
    <source>
        <dbReference type="SAM" id="MobiDB-lite"/>
    </source>
</evidence>
<evidence type="ECO:0000313" key="2">
    <source>
        <dbReference type="EMBL" id="MED6188642.1"/>
    </source>
</evidence>
<proteinExistence type="predicted"/>
<feature type="region of interest" description="Disordered" evidence="1">
    <location>
        <begin position="147"/>
        <end position="166"/>
    </location>
</feature>
<keyword evidence="3" id="KW-1185">Reference proteome</keyword>
<evidence type="ECO:0000313" key="3">
    <source>
        <dbReference type="Proteomes" id="UP001341840"/>
    </source>
</evidence>
<protein>
    <submittedName>
        <fullName evidence="2">Uncharacterized protein</fullName>
    </submittedName>
</protein>
<dbReference type="EMBL" id="JASCZI010182806">
    <property type="protein sequence ID" value="MED6188642.1"/>
    <property type="molecule type" value="Genomic_DNA"/>
</dbReference>
<dbReference type="Proteomes" id="UP001341840">
    <property type="component" value="Unassembled WGS sequence"/>
</dbReference>
<gene>
    <name evidence="2" type="ORF">PIB30_087816</name>
</gene>
<accession>A0ABU6WRW4</accession>
<name>A0ABU6WRW4_9FABA</name>
<organism evidence="2 3">
    <name type="scientific">Stylosanthes scabra</name>
    <dbReference type="NCBI Taxonomy" id="79078"/>
    <lineage>
        <taxon>Eukaryota</taxon>
        <taxon>Viridiplantae</taxon>
        <taxon>Streptophyta</taxon>
        <taxon>Embryophyta</taxon>
        <taxon>Tracheophyta</taxon>
        <taxon>Spermatophyta</taxon>
        <taxon>Magnoliopsida</taxon>
        <taxon>eudicotyledons</taxon>
        <taxon>Gunneridae</taxon>
        <taxon>Pentapetalae</taxon>
        <taxon>rosids</taxon>
        <taxon>fabids</taxon>
        <taxon>Fabales</taxon>
        <taxon>Fabaceae</taxon>
        <taxon>Papilionoideae</taxon>
        <taxon>50 kb inversion clade</taxon>
        <taxon>dalbergioids sensu lato</taxon>
        <taxon>Dalbergieae</taxon>
        <taxon>Pterocarpus clade</taxon>
        <taxon>Stylosanthes</taxon>
    </lineage>
</organism>
<sequence>MEGFITWQLELENSGLFGRKPIINILLNKTKEPKKKEACRARNEVWKQSRARTPRICVEEPAYACHNKPKPRLSNSITLRRGTFTSSFPRICVEVHAYAWEPNKLTFQSHVYTTSNVTFTSPSLIHPRIGVEDPRICVEGTLAASNHAEPTPESFKRDSKLRKTHA</sequence>